<keyword evidence="5" id="KW-0573">Peptidoglycan synthesis</keyword>
<feature type="binding site" evidence="8">
    <location>
        <position position="313"/>
    </location>
    <ligand>
        <name>substrate</name>
    </ligand>
</feature>
<evidence type="ECO:0000256" key="7">
    <source>
        <dbReference type="PIRSR" id="PIRSR618044-1"/>
    </source>
</evidence>
<feature type="active site" description="Proton acceptor" evidence="7">
    <location>
        <position position="153"/>
    </location>
</feature>
<dbReference type="InterPro" id="IPR018044">
    <property type="entry name" value="Peptidase_S11"/>
</dbReference>
<accession>A0AAP1G7I3</accession>
<feature type="active site" evidence="7">
    <location>
        <position position="207"/>
    </location>
</feature>
<comment type="similarity">
    <text evidence="1 9">Belongs to the peptidase S11 family.</text>
</comment>
<dbReference type="Proteomes" id="UP000056450">
    <property type="component" value="Unassembled WGS sequence"/>
</dbReference>
<dbReference type="GO" id="GO:0009002">
    <property type="term" value="F:serine-type D-Ala-D-Ala carboxypeptidase activity"/>
    <property type="evidence" value="ECO:0007669"/>
    <property type="project" value="InterPro"/>
</dbReference>
<evidence type="ECO:0000256" key="2">
    <source>
        <dbReference type="ARBA" id="ARBA00022729"/>
    </source>
</evidence>
<feature type="region of interest" description="Disordered" evidence="10">
    <location>
        <begin position="50"/>
        <end position="87"/>
    </location>
</feature>
<evidence type="ECO:0000256" key="4">
    <source>
        <dbReference type="ARBA" id="ARBA00022960"/>
    </source>
</evidence>
<evidence type="ECO:0000259" key="12">
    <source>
        <dbReference type="Pfam" id="PF00768"/>
    </source>
</evidence>
<comment type="caution">
    <text evidence="13">The sequence shown here is derived from an EMBL/GenBank/DDBJ whole genome shotgun (WGS) entry which is preliminary data.</text>
</comment>
<evidence type="ECO:0000256" key="9">
    <source>
        <dbReference type="RuleBase" id="RU004016"/>
    </source>
</evidence>
<feature type="domain" description="Peptidase S11 D-alanyl-D-alanine carboxypeptidase A N-terminal" evidence="12">
    <location>
        <begin position="117"/>
        <end position="342"/>
    </location>
</feature>
<feature type="compositionally biased region" description="Low complexity" evidence="10">
    <location>
        <begin position="62"/>
        <end position="71"/>
    </location>
</feature>
<dbReference type="SUPFAM" id="SSF56601">
    <property type="entry name" value="beta-lactamase/transpeptidase-like"/>
    <property type="match status" value="1"/>
</dbReference>
<dbReference type="Gene3D" id="3.40.710.10">
    <property type="entry name" value="DD-peptidase/beta-lactamase superfamily"/>
    <property type="match status" value="1"/>
</dbReference>
<dbReference type="Pfam" id="PF00768">
    <property type="entry name" value="Peptidase_S11"/>
    <property type="match status" value="1"/>
</dbReference>
<gene>
    <name evidence="13" type="ORF">WI41_17295</name>
</gene>
<proteinExistence type="inferred from homology"/>
<dbReference type="AlphaFoldDB" id="A0AAP1G7I3"/>
<dbReference type="GO" id="GO:0009252">
    <property type="term" value="P:peptidoglycan biosynthetic process"/>
    <property type="evidence" value="ECO:0007669"/>
    <property type="project" value="UniProtKB-KW"/>
</dbReference>
<dbReference type="InterPro" id="IPR001967">
    <property type="entry name" value="Peptidase_S11_N"/>
</dbReference>
<reference evidence="13 14" key="1">
    <citation type="submission" date="2015-11" db="EMBL/GenBank/DDBJ databases">
        <title>Expanding the genomic diversity of Burkholderia species for the development of highly accurate diagnostics.</title>
        <authorList>
            <person name="Sahl J."/>
            <person name="Keim P."/>
            <person name="Wagner D."/>
        </authorList>
    </citation>
    <scope>NUCLEOTIDE SEQUENCE [LARGE SCALE GENOMIC DNA]</scope>
    <source>
        <strain evidence="13 14">RF32-BP12</strain>
    </source>
</reference>
<evidence type="ECO:0000313" key="14">
    <source>
        <dbReference type="Proteomes" id="UP000056450"/>
    </source>
</evidence>
<name>A0AAP1G7I3_9BURK</name>
<evidence type="ECO:0000256" key="10">
    <source>
        <dbReference type="SAM" id="MobiDB-lite"/>
    </source>
</evidence>
<dbReference type="NCBIfam" id="NF008668">
    <property type="entry name" value="PRK11669.1"/>
    <property type="match status" value="1"/>
</dbReference>
<organism evidence="13 14">
    <name type="scientific">Burkholderia latens</name>
    <dbReference type="NCBI Taxonomy" id="488446"/>
    <lineage>
        <taxon>Bacteria</taxon>
        <taxon>Pseudomonadati</taxon>
        <taxon>Pseudomonadota</taxon>
        <taxon>Betaproteobacteria</taxon>
        <taxon>Burkholderiales</taxon>
        <taxon>Burkholderiaceae</taxon>
        <taxon>Burkholderia</taxon>
        <taxon>Burkholderia cepacia complex</taxon>
    </lineage>
</organism>
<evidence type="ECO:0000313" key="13">
    <source>
        <dbReference type="EMBL" id="KVA06296.1"/>
    </source>
</evidence>
<keyword evidence="13" id="KW-0121">Carboxypeptidase</keyword>
<sequence>MKAESFSPRRLLQSMTLGTAVSVAVALLATAVPADAVAATAKTHQAAKKAASASSAKKKTAKAASANVASADGPRASRKRATLASNVHGHRGAVRKVAFQPRRPTVGQAFGLHDTPDALALRSSVAYVVDQNTGEPLFDKNSHAVVPIASISKLMTAMVVLDSKAPMTDQLEVTDEDRDYEKGTGSRLSVGSVLSREDMLHIALMASENRAAAALSRYYPGGRPAFIAAMNAKAKALGMNDTHFENSTGLSSSNVSSARDLVKMVNAAYQYPLIRQFSTDRTYDVYTGKRNLVYNSTNALIRGNGSWDIGLQKTGFINEAGECLVMQATIHGRPMVMVLLDSFGKYSRFADAARLRNWLDAGGGERLTAANTANGGT</sequence>
<evidence type="ECO:0000256" key="3">
    <source>
        <dbReference type="ARBA" id="ARBA00022801"/>
    </source>
</evidence>
<dbReference type="PRINTS" id="PR00725">
    <property type="entry name" value="DADACBPTASE1"/>
</dbReference>
<keyword evidence="6" id="KW-0961">Cell wall biogenesis/degradation</keyword>
<dbReference type="GO" id="GO:0008360">
    <property type="term" value="P:regulation of cell shape"/>
    <property type="evidence" value="ECO:0007669"/>
    <property type="project" value="UniProtKB-KW"/>
</dbReference>
<keyword evidence="3" id="KW-0378">Hydrolase</keyword>
<evidence type="ECO:0000256" key="8">
    <source>
        <dbReference type="PIRSR" id="PIRSR618044-2"/>
    </source>
</evidence>
<dbReference type="InterPro" id="IPR012338">
    <property type="entry name" value="Beta-lactam/transpept-like"/>
</dbReference>
<dbReference type="PANTHER" id="PTHR21581:SF26">
    <property type="entry name" value="D-ALANYL-D-ALANINE ENDOPEPTIDASE"/>
    <property type="match status" value="1"/>
</dbReference>
<evidence type="ECO:0000256" key="11">
    <source>
        <dbReference type="SAM" id="SignalP"/>
    </source>
</evidence>
<dbReference type="GO" id="GO:0006508">
    <property type="term" value="P:proteolysis"/>
    <property type="evidence" value="ECO:0007669"/>
    <property type="project" value="InterPro"/>
</dbReference>
<dbReference type="EMBL" id="LOTQ01000026">
    <property type="protein sequence ID" value="KVA06296.1"/>
    <property type="molecule type" value="Genomic_DNA"/>
</dbReference>
<dbReference type="GO" id="GO:0071555">
    <property type="term" value="P:cell wall organization"/>
    <property type="evidence" value="ECO:0007669"/>
    <property type="project" value="UniProtKB-KW"/>
</dbReference>
<protein>
    <submittedName>
        <fullName evidence="13">D-alanyl-D-alanine carboxypeptidase</fullName>
    </submittedName>
</protein>
<dbReference type="RefSeq" id="WP_059546125.1">
    <property type="nucleotide sequence ID" value="NZ_CBCPGW010000011.1"/>
</dbReference>
<keyword evidence="4" id="KW-0133">Cell shape</keyword>
<keyword evidence="13" id="KW-0645">Protease</keyword>
<keyword evidence="2 11" id="KW-0732">Signal</keyword>
<feature type="active site" description="Acyl-ester intermediate" evidence="7">
    <location>
        <position position="150"/>
    </location>
</feature>
<dbReference type="PANTHER" id="PTHR21581">
    <property type="entry name" value="D-ALANYL-D-ALANINE CARBOXYPEPTIDASE"/>
    <property type="match status" value="1"/>
</dbReference>
<evidence type="ECO:0000256" key="5">
    <source>
        <dbReference type="ARBA" id="ARBA00022984"/>
    </source>
</evidence>
<feature type="signal peptide" evidence="11">
    <location>
        <begin position="1"/>
        <end position="36"/>
    </location>
</feature>
<evidence type="ECO:0000256" key="1">
    <source>
        <dbReference type="ARBA" id="ARBA00007164"/>
    </source>
</evidence>
<feature type="chain" id="PRO_5042884672" evidence="11">
    <location>
        <begin position="37"/>
        <end position="377"/>
    </location>
</feature>
<evidence type="ECO:0000256" key="6">
    <source>
        <dbReference type="ARBA" id="ARBA00023316"/>
    </source>
</evidence>